<evidence type="ECO:0000256" key="1">
    <source>
        <dbReference type="SAM" id="MobiDB-lite"/>
    </source>
</evidence>
<proteinExistence type="predicted"/>
<evidence type="ECO:0000313" key="3">
    <source>
        <dbReference type="Proteomes" id="UP001497602"/>
    </source>
</evidence>
<name>A0ABM9PS51_9FLAO</name>
<comment type="caution">
    <text evidence="2">The sequence shown here is derived from an EMBL/GenBank/DDBJ whole genome shotgun (WGS) entry which is preliminary data.</text>
</comment>
<gene>
    <name evidence="2" type="ORF">T190115A13A_80212</name>
</gene>
<dbReference type="RefSeq" id="WP_348740228.1">
    <property type="nucleotide sequence ID" value="NZ_CAXJRC010000045.1"/>
</dbReference>
<dbReference type="Proteomes" id="UP001497602">
    <property type="component" value="Unassembled WGS sequence"/>
</dbReference>
<accession>A0ABM9PS51</accession>
<keyword evidence="3" id="KW-1185">Reference proteome</keyword>
<evidence type="ECO:0000313" key="2">
    <source>
        <dbReference type="EMBL" id="CAL2108637.1"/>
    </source>
</evidence>
<sequence>MSSSISIEESKQFVTALQNLGLVVIDKKALSDMLLKARLSTQVDKRVKWITKKEARFKYGVTRYWLDNAEIDPNSLLKVDPGESKNSTKKYNEQSIIDEQERRGV</sequence>
<dbReference type="EMBL" id="CAXJRC010000045">
    <property type="protein sequence ID" value="CAL2108637.1"/>
    <property type="molecule type" value="Genomic_DNA"/>
</dbReference>
<protein>
    <submittedName>
        <fullName evidence="2">Uncharacterized protein</fullName>
    </submittedName>
</protein>
<organism evidence="2 3">
    <name type="scientific">Tenacibaculum vairaonense</name>
    <dbReference type="NCBI Taxonomy" id="3137860"/>
    <lineage>
        <taxon>Bacteria</taxon>
        <taxon>Pseudomonadati</taxon>
        <taxon>Bacteroidota</taxon>
        <taxon>Flavobacteriia</taxon>
        <taxon>Flavobacteriales</taxon>
        <taxon>Flavobacteriaceae</taxon>
        <taxon>Tenacibaculum</taxon>
    </lineage>
</organism>
<reference evidence="2 3" key="1">
    <citation type="submission" date="2024-05" db="EMBL/GenBank/DDBJ databases">
        <authorList>
            <person name="Duchaud E."/>
        </authorList>
    </citation>
    <scope>NUCLEOTIDE SEQUENCE [LARGE SCALE GENOMIC DNA]</scope>
    <source>
        <strain evidence="2">Ena-SAMPLE-TAB-13-05-2024-13:56:06:370-140305</strain>
    </source>
</reference>
<feature type="region of interest" description="Disordered" evidence="1">
    <location>
        <begin position="76"/>
        <end position="105"/>
    </location>
</feature>